<dbReference type="Gene3D" id="2.40.37.10">
    <property type="entry name" value="Lyase, Ornithine Decarboxylase, Chain A, domain 1"/>
    <property type="match status" value="1"/>
</dbReference>
<keyword evidence="3 8" id="KW-0663">Pyridoxal phosphate</keyword>
<dbReference type="Pfam" id="PF00278">
    <property type="entry name" value="Orn_DAP_Arg_deC"/>
    <property type="match status" value="1"/>
</dbReference>
<dbReference type="PROSITE" id="PS00878">
    <property type="entry name" value="ODR_DC_2_1"/>
    <property type="match status" value="1"/>
</dbReference>
<evidence type="ECO:0000256" key="5">
    <source>
        <dbReference type="ARBA" id="ARBA00034115"/>
    </source>
</evidence>
<dbReference type="Proteomes" id="UP001359886">
    <property type="component" value="Unassembled WGS sequence"/>
</dbReference>
<dbReference type="InterPro" id="IPR022653">
    <property type="entry name" value="De-COase2_pyr-phos_BS"/>
</dbReference>
<dbReference type="GO" id="GO:0005737">
    <property type="term" value="C:cytoplasm"/>
    <property type="evidence" value="ECO:0007669"/>
    <property type="project" value="TreeGrafter"/>
</dbReference>
<dbReference type="Gene3D" id="3.20.20.10">
    <property type="entry name" value="Alanine racemase"/>
    <property type="match status" value="1"/>
</dbReference>
<dbReference type="PRINTS" id="PR01182">
    <property type="entry name" value="ORNDCRBXLASE"/>
</dbReference>
<evidence type="ECO:0000256" key="7">
    <source>
        <dbReference type="ARBA" id="ARBA00049127"/>
    </source>
</evidence>
<evidence type="ECO:0000313" key="13">
    <source>
        <dbReference type="Proteomes" id="UP001359886"/>
    </source>
</evidence>
<dbReference type="PANTHER" id="PTHR11482">
    <property type="entry name" value="ARGININE/DIAMINOPIMELATE/ORNITHINE DECARBOXYLASE"/>
    <property type="match status" value="1"/>
</dbReference>
<evidence type="ECO:0000256" key="4">
    <source>
        <dbReference type="ARBA" id="ARBA00023239"/>
    </source>
</evidence>
<keyword evidence="13" id="KW-1185">Reference proteome</keyword>
<dbReference type="PANTHER" id="PTHR11482:SF6">
    <property type="entry name" value="ORNITHINE DECARBOXYLASE 1-RELATED"/>
    <property type="match status" value="1"/>
</dbReference>
<dbReference type="SUPFAM" id="SSF50621">
    <property type="entry name" value="Alanine racemase C-terminal domain-like"/>
    <property type="match status" value="1"/>
</dbReference>
<dbReference type="SUPFAM" id="SSF51419">
    <property type="entry name" value="PLP-binding barrel"/>
    <property type="match status" value="1"/>
</dbReference>
<evidence type="ECO:0000256" key="3">
    <source>
        <dbReference type="ARBA" id="ARBA00022898"/>
    </source>
</evidence>
<protein>
    <recommendedName>
        <fullName evidence="6">ornithine decarboxylase</fullName>
        <ecNumber evidence="6">4.1.1.17</ecNumber>
    </recommendedName>
</protein>
<comment type="cofactor">
    <cofactor evidence="1 8">
        <name>pyridoxal 5'-phosphate</name>
        <dbReference type="ChEBI" id="CHEBI:597326"/>
    </cofactor>
</comment>
<dbReference type="InterPro" id="IPR000183">
    <property type="entry name" value="Orn/DAP/Arg_de-COase"/>
</dbReference>
<gene>
    <name evidence="12" type="ORF">V3330_17175</name>
</gene>
<comment type="catalytic activity">
    <reaction evidence="7">
        <text>L-ornithine + H(+) = putrescine + CO2</text>
        <dbReference type="Rhea" id="RHEA:22964"/>
        <dbReference type="ChEBI" id="CHEBI:15378"/>
        <dbReference type="ChEBI" id="CHEBI:16526"/>
        <dbReference type="ChEBI" id="CHEBI:46911"/>
        <dbReference type="ChEBI" id="CHEBI:326268"/>
        <dbReference type="EC" id="4.1.1.17"/>
    </reaction>
</comment>
<feature type="active site" description="Proton donor" evidence="8">
    <location>
        <position position="343"/>
    </location>
</feature>
<dbReference type="PRINTS" id="PR01179">
    <property type="entry name" value="ODADCRBXLASE"/>
</dbReference>
<evidence type="ECO:0000259" key="11">
    <source>
        <dbReference type="Pfam" id="PF02784"/>
    </source>
</evidence>
<comment type="caution">
    <text evidence="12">The sequence shown here is derived from an EMBL/GenBank/DDBJ whole genome shotgun (WGS) entry which is preliminary data.</text>
</comment>
<dbReference type="EC" id="4.1.1.17" evidence="6"/>
<feature type="modified residue" description="N6-(pyridoxal phosphate)lysine" evidence="8">
    <location>
        <position position="68"/>
    </location>
</feature>
<dbReference type="EMBL" id="JAZHOG010000013">
    <property type="protein sequence ID" value="MEJ8569361.1"/>
    <property type="molecule type" value="Genomic_DNA"/>
</dbReference>
<evidence type="ECO:0000256" key="8">
    <source>
        <dbReference type="PIRSR" id="PIRSR600183-50"/>
    </source>
</evidence>
<dbReference type="InterPro" id="IPR022644">
    <property type="entry name" value="De-COase2_N"/>
</dbReference>
<name>A0AAW9RPB2_9GAMM</name>
<feature type="domain" description="Orn/DAP/Arg decarboxylase 2 N-terminal" evidence="11">
    <location>
        <begin position="53"/>
        <end position="280"/>
    </location>
</feature>
<dbReference type="InterPro" id="IPR002433">
    <property type="entry name" value="Orn_de-COase"/>
</dbReference>
<comment type="similarity">
    <text evidence="2 9">Belongs to the Orn/Lys/Arg decarboxylase class-II family.</text>
</comment>
<sequence>MSVTSARGPDFGFPEDSAFGLETCADTASLLARERPAEPVYCVYPEIYREQAAAFVAGFPGHVLYAVKANDHPAVIRLLNQGGVTHFDCASLAEIEQVRGLCPDAHCYFMIPVRPRGAARSAFENFGVRHFVIDHTAGLDLLADQVPLEEVVVFTRMAVSHEAALQNLSTKFGAPPESVPGLMEAVADRGAEAALAFNVGSSVTRPEAYEYAMEVAQTVLNRLPFRVRLVDVGGGFPRSYPGFRVPPLEDYFDSIRNMSARLPLADDGAILAEPGRALAAPGLSAVVEVLLRKDDRLYLNDGMFGIFWELRFKGHDRYPVRVFRDGSSHSGDTRQFSLYGPTCDSTDVLPGRVPLPADIRPGDHLEFGSLGAYSLAGRTRFNGFYSERVVLLTAPDARPPGQAN</sequence>
<keyword evidence="4" id="KW-0456">Lyase</keyword>
<evidence type="ECO:0000256" key="2">
    <source>
        <dbReference type="ARBA" id="ARBA00008872"/>
    </source>
</evidence>
<dbReference type="InterPro" id="IPR022643">
    <property type="entry name" value="De-COase2_C"/>
</dbReference>
<dbReference type="InterPro" id="IPR009006">
    <property type="entry name" value="Ala_racemase/Decarboxylase_C"/>
</dbReference>
<accession>A0AAW9RPB2</accession>
<reference evidence="12 13" key="1">
    <citation type="submission" date="2024-02" db="EMBL/GenBank/DDBJ databases">
        <title>A novel Wenzhouxiangellaceae bacterium, isolated from coastal sediments.</title>
        <authorList>
            <person name="Du Z.-J."/>
            <person name="Ye Y.-Q."/>
            <person name="Zhang X.-Y."/>
        </authorList>
    </citation>
    <scope>NUCLEOTIDE SEQUENCE [LARGE SCALE GENOMIC DNA]</scope>
    <source>
        <strain evidence="12 13">CH-27</strain>
    </source>
</reference>
<dbReference type="RefSeq" id="WP_354696684.1">
    <property type="nucleotide sequence ID" value="NZ_JAZHOG010000013.1"/>
</dbReference>
<dbReference type="InterPro" id="IPR029066">
    <property type="entry name" value="PLP-binding_barrel"/>
</dbReference>
<evidence type="ECO:0000256" key="9">
    <source>
        <dbReference type="RuleBase" id="RU003737"/>
    </source>
</evidence>
<evidence type="ECO:0000256" key="6">
    <source>
        <dbReference type="ARBA" id="ARBA00034138"/>
    </source>
</evidence>
<evidence type="ECO:0000313" key="12">
    <source>
        <dbReference type="EMBL" id="MEJ8569361.1"/>
    </source>
</evidence>
<evidence type="ECO:0000259" key="10">
    <source>
        <dbReference type="Pfam" id="PF00278"/>
    </source>
</evidence>
<comment type="pathway">
    <text evidence="5">Amine and polyamine biosynthesis; putrescine biosynthesis via L-ornithine pathway; putrescine from L-ornithine: step 1/1.</text>
</comment>
<dbReference type="AlphaFoldDB" id="A0AAW9RPB2"/>
<organism evidence="12 13">
    <name type="scientific">Elongatibacter sediminis</name>
    <dbReference type="NCBI Taxonomy" id="3119006"/>
    <lineage>
        <taxon>Bacteria</taxon>
        <taxon>Pseudomonadati</taxon>
        <taxon>Pseudomonadota</taxon>
        <taxon>Gammaproteobacteria</taxon>
        <taxon>Chromatiales</taxon>
        <taxon>Wenzhouxiangellaceae</taxon>
        <taxon>Elongatibacter</taxon>
    </lineage>
</organism>
<dbReference type="GO" id="GO:0033387">
    <property type="term" value="P:putrescine biosynthetic process from arginine, via ornithine"/>
    <property type="evidence" value="ECO:0007669"/>
    <property type="project" value="TreeGrafter"/>
</dbReference>
<evidence type="ECO:0000256" key="1">
    <source>
        <dbReference type="ARBA" id="ARBA00001933"/>
    </source>
</evidence>
<feature type="domain" description="Orn/DAP/Arg decarboxylase 2 C-terminal" evidence="10">
    <location>
        <begin position="286"/>
        <end position="371"/>
    </location>
</feature>
<proteinExistence type="inferred from homology"/>
<dbReference type="GO" id="GO:0004586">
    <property type="term" value="F:ornithine decarboxylase activity"/>
    <property type="evidence" value="ECO:0007669"/>
    <property type="project" value="UniProtKB-EC"/>
</dbReference>
<dbReference type="Pfam" id="PF02784">
    <property type="entry name" value="Orn_Arg_deC_N"/>
    <property type="match status" value="1"/>
</dbReference>